<comment type="similarity">
    <text evidence="2">Belongs to the UQCR10/QCR9 family.</text>
</comment>
<keyword evidence="14" id="KW-1185">Reference proteome</keyword>
<dbReference type="STRING" id="1209931.A0A135V417"/>
<dbReference type="InterPro" id="IPR036656">
    <property type="entry name" value="QCR9_sf"/>
</dbReference>
<accession>A0A135V417</accession>
<feature type="transmembrane region" description="Helical" evidence="12">
    <location>
        <begin position="124"/>
        <end position="145"/>
    </location>
</feature>
<evidence type="ECO:0000256" key="9">
    <source>
        <dbReference type="ARBA" id="ARBA00023128"/>
    </source>
</evidence>
<dbReference type="FunFam" id="1.20.5.260:FF:000001">
    <property type="entry name" value="Cytochrome b-c1 complex subunit 9"/>
    <property type="match status" value="1"/>
</dbReference>
<keyword evidence="10 12" id="KW-0472">Membrane</keyword>
<evidence type="ECO:0000256" key="7">
    <source>
        <dbReference type="ARBA" id="ARBA00022982"/>
    </source>
</evidence>
<evidence type="ECO:0000313" key="13">
    <source>
        <dbReference type="EMBL" id="KXH67360.1"/>
    </source>
</evidence>
<dbReference type="SUPFAM" id="SSF81514">
    <property type="entry name" value="Subunit X (non-heme 7 kDa protein) of cytochrome bc1 complex (Ubiquinol-cytochrome c reductase)"/>
    <property type="match status" value="1"/>
</dbReference>
<comment type="caution">
    <text evidence="13">The sequence shown here is derived from an EMBL/GenBank/DDBJ whole genome shotgun (WGS) entry which is preliminary data.</text>
</comment>
<dbReference type="Proteomes" id="UP000070121">
    <property type="component" value="Unassembled WGS sequence"/>
</dbReference>
<evidence type="ECO:0000256" key="11">
    <source>
        <dbReference type="ARBA" id="ARBA00044247"/>
    </source>
</evidence>
<keyword evidence="3" id="KW-0813">Transport</keyword>
<dbReference type="GO" id="GO:0045275">
    <property type="term" value="C:respiratory chain complex III"/>
    <property type="evidence" value="ECO:0007669"/>
    <property type="project" value="InterPro"/>
</dbReference>
<evidence type="ECO:0000256" key="12">
    <source>
        <dbReference type="SAM" id="Phobius"/>
    </source>
</evidence>
<sequence length="174" mass="19692">MVVQGKVDRRANQSPCISAKLSASRNIANFVKTPNTIRFNPPPNDHRLADRNEAHLPPLETLPLAPSTRKSSLLTYPSVSPTDIDYISLILRYLDPTEAVLIGRTKDMCANVGRSYSAIFKNNFSMLGFVFATGFAFEMGFNGAMNKYWDYLNRGRQWKDIRHKYVEAADDDEE</sequence>
<evidence type="ECO:0000256" key="1">
    <source>
        <dbReference type="ARBA" id="ARBA00004434"/>
    </source>
</evidence>
<keyword evidence="9" id="KW-0496">Mitochondrion</keyword>
<protein>
    <recommendedName>
        <fullName evidence="11">Complex III subunit 9</fullName>
    </recommendedName>
</protein>
<keyword evidence="8 12" id="KW-1133">Transmembrane helix</keyword>
<dbReference type="AlphaFoldDB" id="A0A135V417"/>
<keyword evidence="4" id="KW-0679">Respiratory chain</keyword>
<dbReference type="OrthoDB" id="44067at2759"/>
<evidence type="ECO:0000256" key="10">
    <source>
        <dbReference type="ARBA" id="ARBA00023136"/>
    </source>
</evidence>
<evidence type="ECO:0000256" key="4">
    <source>
        <dbReference type="ARBA" id="ARBA00022660"/>
    </source>
</evidence>
<keyword evidence="6" id="KW-0999">Mitochondrion inner membrane</keyword>
<dbReference type="GO" id="GO:0006122">
    <property type="term" value="P:mitochondrial electron transport, ubiquinol to cytochrome c"/>
    <property type="evidence" value="ECO:0007669"/>
    <property type="project" value="InterPro"/>
</dbReference>
<reference evidence="13 14" key="1">
    <citation type="submission" date="2014-02" db="EMBL/GenBank/DDBJ databases">
        <title>The genome sequence of Colletotrichum salicis CBS 607.94.</title>
        <authorList>
            <person name="Baroncelli R."/>
            <person name="Thon M.R."/>
        </authorList>
    </citation>
    <scope>NUCLEOTIDE SEQUENCE [LARGE SCALE GENOMIC DNA]</scope>
    <source>
        <strain evidence="13 14">CBS 607.94</strain>
    </source>
</reference>
<evidence type="ECO:0000256" key="8">
    <source>
        <dbReference type="ARBA" id="ARBA00022989"/>
    </source>
</evidence>
<organism evidence="13 14">
    <name type="scientific">Colletotrichum salicis</name>
    <dbReference type="NCBI Taxonomy" id="1209931"/>
    <lineage>
        <taxon>Eukaryota</taxon>
        <taxon>Fungi</taxon>
        <taxon>Dikarya</taxon>
        <taxon>Ascomycota</taxon>
        <taxon>Pezizomycotina</taxon>
        <taxon>Sordariomycetes</taxon>
        <taxon>Hypocreomycetidae</taxon>
        <taxon>Glomerellales</taxon>
        <taxon>Glomerellaceae</taxon>
        <taxon>Colletotrichum</taxon>
        <taxon>Colletotrichum acutatum species complex</taxon>
    </lineage>
</organism>
<name>A0A135V417_9PEZI</name>
<dbReference type="InterPro" id="IPR008027">
    <property type="entry name" value="QCR9"/>
</dbReference>
<dbReference type="Pfam" id="PF05365">
    <property type="entry name" value="UCR_UQCRX_QCR9"/>
    <property type="match status" value="1"/>
</dbReference>
<evidence type="ECO:0000256" key="5">
    <source>
        <dbReference type="ARBA" id="ARBA00022692"/>
    </source>
</evidence>
<evidence type="ECO:0000256" key="3">
    <source>
        <dbReference type="ARBA" id="ARBA00022448"/>
    </source>
</evidence>
<evidence type="ECO:0000256" key="2">
    <source>
        <dbReference type="ARBA" id="ARBA00007856"/>
    </source>
</evidence>
<evidence type="ECO:0000313" key="14">
    <source>
        <dbReference type="Proteomes" id="UP000070121"/>
    </source>
</evidence>
<evidence type="ECO:0000256" key="6">
    <source>
        <dbReference type="ARBA" id="ARBA00022792"/>
    </source>
</evidence>
<proteinExistence type="inferred from homology"/>
<dbReference type="Gene3D" id="1.20.5.260">
    <property type="entry name" value="Cytochrome b-c1 complex subunit 9"/>
    <property type="match status" value="1"/>
</dbReference>
<dbReference type="EMBL" id="JFFI01000492">
    <property type="protein sequence ID" value="KXH67360.1"/>
    <property type="molecule type" value="Genomic_DNA"/>
</dbReference>
<gene>
    <name evidence="13" type="ORF">CSAL01_10699</name>
</gene>
<keyword evidence="5 12" id="KW-0812">Transmembrane</keyword>
<comment type="subcellular location">
    <subcellularLocation>
        <location evidence="1">Mitochondrion inner membrane</location>
        <topology evidence="1">Single-pass membrane protein</topology>
    </subcellularLocation>
</comment>
<keyword evidence="7" id="KW-0249">Electron transport</keyword>
<dbReference type="GO" id="GO:0005743">
    <property type="term" value="C:mitochondrial inner membrane"/>
    <property type="evidence" value="ECO:0007669"/>
    <property type="project" value="UniProtKB-SubCell"/>
</dbReference>